<dbReference type="AlphaFoldDB" id="A0A845V7R2"/>
<gene>
    <name evidence="1" type="ORF">G3I74_09505</name>
</gene>
<keyword evidence="2" id="KW-1185">Reference proteome</keyword>
<evidence type="ECO:0000313" key="1">
    <source>
        <dbReference type="EMBL" id="NDY95965.1"/>
    </source>
</evidence>
<dbReference type="Proteomes" id="UP000484885">
    <property type="component" value="Unassembled WGS sequence"/>
</dbReference>
<organism evidence="1 2">
    <name type="scientific">Wenzhouxiangella limi</name>
    <dbReference type="NCBI Taxonomy" id="2707351"/>
    <lineage>
        <taxon>Bacteria</taxon>
        <taxon>Pseudomonadati</taxon>
        <taxon>Pseudomonadota</taxon>
        <taxon>Gammaproteobacteria</taxon>
        <taxon>Chromatiales</taxon>
        <taxon>Wenzhouxiangellaceae</taxon>
        <taxon>Wenzhouxiangella</taxon>
    </lineage>
</organism>
<sequence>MTESEPFSCPWCGEPNWVELEPDDAGQTVLQDCAVCCRPIEIDLPGPDSADRTLHVRAEGD</sequence>
<evidence type="ECO:0000313" key="2">
    <source>
        <dbReference type="Proteomes" id="UP000484885"/>
    </source>
</evidence>
<proteinExistence type="predicted"/>
<dbReference type="InterPro" id="IPR025990">
    <property type="entry name" value="zinc_ribbon_bacterial"/>
</dbReference>
<dbReference type="EMBL" id="JAAGSC010000041">
    <property type="protein sequence ID" value="NDY95965.1"/>
    <property type="molecule type" value="Genomic_DNA"/>
</dbReference>
<protein>
    <submittedName>
        <fullName evidence="1">CPXCG motif-containing cysteine-rich protein</fullName>
    </submittedName>
</protein>
<reference evidence="1 2" key="1">
    <citation type="submission" date="2020-02" db="EMBL/GenBank/DDBJ databases">
        <authorList>
            <person name="Zhang X.-Y."/>
        </authorList>
    </citation>
    <scope>NUCLEOTIDE SEQUENCE [LARGE SCALE GENOMIC DNA]</scope>
    <source>
        <strain evidence="1 2">C33</strain>
    </source>
</reference>
<accession>A0A845V7R2</accession>
<name>A0A845V7R2_9GAMM</name>
<comment type="caution">
    <text evidence="1">The sequence shown here is derived from an EMBL/GenBank/DDBJ whole genome shotgun (WGS) entry which is preliminary data.</text>
</comment>
<dbReference type="Pfam" id="PF14255">
    <property type="entry name" value="Zn_ribbon_21"/>
    <property type="match status" value="1"/>
</dbReference>
<dbReference type="SUPFAM" id="SSF57783">
    <property type="entry name" value="Zinc beta-ribbon"/>
    <property type="match status" value="1"/>
</dbReference>